<sequence length="153" mass="17415">MTLSNEVTIAKAEMLIRKPVEEVFEAFINPLITTKFWFTKSSGNLEEGKRIRWDWEMYGVSAELDVLKVEQNKRILIKFDDETTAEWIFTPRTEGTFVTITNTGFKGSPDEIVHQVIDSIGGYTIVLCGLKAYLEHNVILNLVADKFPDAIVN</sequence>
<dbReference type="Gene3D" id="3.30.530.20">
    <property type="match status" value="1"/>
</dbReference>
<evidence type="ECO:0000256" key="1">
    <source>
        <dbReference type="ARBA" id="ARBA00006817"/>
    </source>
</evidence>
<feature type="domain" description="Activator of Hsp90 ATPase homologue 1/2-like C-terminal" evidence="2">
    <location>
        <begin position="19"/>
        <end position="134"/>
    </location>
</feature>
<gene>
    <name evidence="3" type="ORF">SAMN05877842_11331</name>
</gene>
<dbReference type="CDD" id="cd08901">
    <property type="entry name" value="SRPBCC_CalC_Aha1-like_8"/>
    <property type="match status" value="1"/>
</dbReference>
<dbReference type="InterPro" id="IPR023393">
    <property type="entry name" value="START-like_dom_sf"/>
</dbReference>
<evidence type="ECO:0000313" key="4">
    <source>
        <dbReference type="Proteomes" id="UP000219252"/>
    </source>
</evidence>
<dbReference type="RefSeq" id="WP_097150503.1">
    <property type="nucleotide sequence ID" value="NZ_OBQC01000013.1"/>
</dbReference>
<dbReference type="OrthoDB" id="2364866at2"/>
<dbReference type="EMBL" id="OBQC01000013">
    <property type="protein sequence ID" value="SOC42543.1"/>
    <property type="molecule type" value="Genomic_DNA"/>
</dbReference>
<dbReference type="SUPFAM" id="SSF55961">
    <property type="entry name" value="Bet v1-like"/>
    <property type="match status" value="1"/>
</dbReference>
<evidence type="ECO:0000313" key="3">
    <source>
        <dbReference type="EMBL" id="SOC42543.1"/>
    </source>
</evidence>
<proteinExistence type="inferred from homology"/>
<dbReference type="InterPro" id="IPR013538">
    <property type="entry name" value="ASHA1/2-like_C"/>
</dbReference>
<reference evidence="4" key="1">
    <citation type="submission" date="2017-08" db="EMBL/GenBank/DDBJ databases">
        <authorList>
            <person name="Varghese N."/>
            <person name="Submissions S."/>
        </authorList>
    </citation>
    <scope>NUCLEOTIDE SEQUENCE [LARGE SCALE GENOMIC DNA]</scope>
    <source>
        <strain evidence="4">JC23</strain>
    </source>
</reference>
<evidence type="ECO:0000259" key="2">
    <source>
        <dbReference type="Pfam" id="PF08327"/>
    </source>
</evidence>
<protein>
    <submittedName>
        <fullName evidence="3">Uncharacterized protein YndB with AHSA1/START domain</fullName>
    </submittedName>
</protein>
<keyword evidence="4" id="KW-1185">Reference proteome</keyword>
<dbReference type="Proteomes" id="UP000219252">
    <property type="component" value="Unassembled WGS sequence"/>
</dbReference>
<organism evidence="3 4">
    <name type="scientific">Ureibacillus acetophenoni</name>
    <dbReference type="NCBI Taxonomy" id="614649"/>
    <lineage>
        <taxon>Bacteria</taxon>
        <taxon>Bacillati</taxon>
        <taxon>Bacillota</taxon>
        <taxon>Bacilli</taxon>
        <taxon>Bacillales</taxon>
        <taxon>Caryophanaceae</taxon>
        <taxon>Ureibacillus</taxon>
    </lineage>
</organism>
<accession>A0A285ULA2</accession>
<name>A0A285ULA2_9BACL</name>
<dbReference type="AlphaFoldDB" id="A0A285ULA2"/>
<dbReference type="Pfam" id="PF08327">
    <property type="entry name" value="AHSA1"/>
    <property type="match status" value="1"/>
</dbReference>
<comment type="similarity">
    <text evidence="1">Belongs to the AHA1 family.</text>
</comment>